<sequence length="485" mass="52629">MARTVIMGAGIAGHTAALHLRRMLGREHEVVVVSPNSQWNWIPSNIWVGVGQMSVKQVTFPLAPVYRRTGIEFHQAFATELHGAGGATSEQPYVSVRYTDPARQGEVAELAYDYLINATGPKLNFGATPGLGPNGYTWSVCTAGHATEAAKGFDAVVQKLKAGEHQTLLIGMGHGTCTCQGAAFEYTFNIEHELVKEGVRDKADVIYITNEEHLGDFGMDGMNFGYKGGITTSEDFTSSLFRERGVTAIMSAHVESVEPGVVHYEQVDGSKGEQPFDFAMLLPPFRGADLTAFDRDGLDITAQVFAPSGFMKVDADYEAKPYEEWKASDWPRTYQSVQYDNVWAAGIAFAPPHQMSRPRTSPNGTVIAPAPPRTGMPSGVIGRAVAQTIAGRIKHGSSARVHTASMADMGAACIASAGKGWRTGQAAAMTVFPIIPDKAKYGEAGRDTKQTYGEIGLSAHWMKVMLHYLFIYKAKARPLWHLIPE</sequence>
<reference evidence="1" key="1">
    <citation type="submission" date="2020-05" db="EMBL/GenBank/DDBJ databases">
        <authorList>
            <person name="Chiriac C."/>
            <person name="Salcher M."/>
            <person name="Ghai R."/>
            <person name="Kavagutti S V."/>
        </authorList>
    </citation>
    <scope>NUCLEOTIDE SEQUENCE</scope>
</reference>
<dbReference type="Gene3D" id="3.50.50.100">
    <property type="match status" value="1"/>
</dbReference>
<accession>A0A6J7DGA6</accession>
<dbReference type="InterPro" id="IPR036188">
    <property type="entry name" value="FAD/NAD-bd_sf"/>
</dbReference>
<dbReference type="PANTHER" id="PTHR43755:SF1">
    <property type="entry name" value="FAD-DEPENDENT PYRIDINE NUCLEOTIDE-DISULPHIDE OXIDOREDUCTASE"/>
    <property type="match status" value="1"/>
</dbReference>
<dbReference type="AlphaFoldDB" id="A0A6J7DGA6"/>
<dbReference type="InterPro" id="IPR052541">
    <property type="entry name" value="SQRD"/>
</dbReference>
<name>A0A6J7DGA6_9ZZZZ</name>
<dbReference type="EMBL" id="CAFBLS010000051">
    <property type="protein sequence ID" value="CAB4868650.1"/>
    <property type="molecule type" value="Genomic_DNA"/>
</dbReference>
<evidence type="ECO:0000313" key="1">
    <source>
        <dbReference type="EMBL" id="CAB4868650.1"/>
    </source>
</evidence>
<gene>
    <name evidence="1" type="ORF">UFOPK3402_00576</name>
</gene>
<dbReference type="PANTHER" id="PTHR43755">
    <property type="match status" value="1"/>
</dbReference>
<proteinExistence type="predicted"/>
<organism evidence="1">
    <name type="scientific">freshwater metagenome</name>
    <dbReference type="NCBI Taxonomy" id="449393"/>
    <lineage>
        <taxon>unclassified sequences</taxon>
        <taxon>metagenomes</taxon>
        <taxon>ecological metagenomes</taxon>
    </lineage>
</organism>
<dbReference type="SUPFAM" id="SSF51905">
    <property type="entry name" value="FAD/NAD(P)-binding domain"/>
    <property type="match status" value="2"/>
</dbReference>
<protein>
    <submittedName>
        <fullName evidence="1">Unannotated protein</fullName>
    </submittedName>
</protein>